<keyword evidence="1" id="KW-0472">Membrane</keyword>
<feature type="transmembrane region" description="Helical" evidence="1">
    <location>
        <begin position="42"/>
        <end position="62"/>
    </location>
</feature>
<dbReference type="EMBL" id="RRCN01000001">
    <property type="protein sequence ID" value="RRJ66188.1"/>
    <property type="molecule type" value="Genomic_DNA"/>
</dbReference>
<sequence length="133" mass="14760">MKKLYYTSFFYAVLGLLAGVFYREATRHNGFTGETALSPLHTHLLVLGFMFFLIVLGLGKLFGLHEMRSFGAWYLVYNLGLLITIGTMAVRGMLQVKGSDIPSLPYIAGLGHLILGAGIIWLLVLLGKRIQRV</sequence>
<name>A0A3P3U991_9BACL</name>
<evidence type="ECO:0000313" key="2">
    <source>
        <dbReference type="EMBL" id="RRJ66188.1"/>
    </source>
</evidence>
<feature type="transmembrane region" description="Helical" evidence="1">
    <location>
        <begin position="106"/>
        <end position="126"/>
    </location>
</feature>
<proteinExistence type="predicted"/>
<protein>
    <submittedName>
        <fullName evidence="2">DUF2871 domain-containing protein</fullName>
    </submittedName>
</protein>
<keyword evidence="1" id="KW-1133">Transmembrane helix</keyword>
<feature type="transmembrane region" description="Helical" evidence="1">
    <location>
        <begin position="5"/>
        <end position="22"/>
    </location>
</feature>
<keyword evidence="3" id="KW-1185">Reference proteome</keyword>
<dbReference type="Pfam" id="PF11070">
    <property type="entry name" value="DUF2871"/>
    <property type="match status" value="1"/>
</dbReference>
<organism evidence="2 3">
    <name type="scientific">Paenibacillus oralis</name>
    <dbReference type="NCBI Taxonomy" id="2490856"/>
    <lineage>
        <taxon>Bacteria</taxon>
        <taxon>Bacillati</taxon>
        <taxon>Bacillota</taxon>
        <taxon>Bacilli</taxon>
        <taxon>Bacillales</taxon>
        <taxon>Paenibacillaceae</taxon>
        <taxon>Paenibacillus</taxon>
    </lineage>
</organism>
<accession>A0A3P3U991</accession>
<dbReference type="RefSeq" id="WP_128633978.1">
    <property type="nucleotide sequence ID" value="NZ_RRCN01000001.1"/>
</dbReference>
<dbReference type="InterPro" id="IPR021299">
    <property type="entry name" value="DUF2871"/>
</dbReference>
<dbReference type="AlphaFoldDB" id="A0A3P3U991"/>
<dbReference type="OrthoDB" id="1644899at2"/>
<dbReference type="Proteomes" id="UP000267017">
    <property type="component" value="Unassembled WGS sequence"/>
</dbReference>
<evidence type="ECO:0000256" key="1">
    <source>
        <dbReference type="SAM" id="Phobius"/>
    </source>
</evidence>
<comment type="caution">
    <text evidence="2">The sequence shown here is derived from an EMBL/GenBank/DDBJ whole genome shotgun (WGS) entry which is preliminary data.</text>
</comment>
<feature type="transmembrane region" description="Helical" evidence="1">
    <location>
        <begin position="74"/>
        <end position="94"/>
    </location>
</feature>
<gene>
    <name evidence="2" type="ORF">EHV15_27180</name>
</gene>
<reference evidence="2 3" key="1">
    <citation type="submission" date="2018-11" db="EMBL/GenBank/DDBJ databases">
        <title>Genome sequencing of Paenibacillus sp. KCOM 3021 (= ChDC PVNT-B20).</title>
        <authorList>
            <person name="Kook J.-K."/>
            <person name="Park S.-N."/>
            <person name="Lim Y.K."/>
        </authorList>
    </citation>
    <scope>NUCLEOTIDE SEQUENCE [LARGE SCALE GENOMIC DNA]</scope>
    <source>
        <strain evidence="2 3">KCOM 3021</strain>
    </source>
</reference>
<evidence type="ECO:0000313" key="3">
    <source>
        <dbReference type="Proteomes" id="UP000267017"/>
    </source>
</evidence>
<keyword evidence="1" id="KW-0812">Transmembrane</keyword>